<accession>A0ABV1HDN9</accession>
<dbReference type="GO" id="GO:0008168">
    <property type="term" value="F:methyltransferase activity"/>
    <property type="evidence" value="ECO:0007669"/>
    <property type="project" value="UniProtKB-KW"/>
</dbReference>
<keyword evidence="7" id="KW-1185">Reference proteome</keyword>
<keyword evidence="3" id="KW-0808">Transferase</keyword>
<evidence type="ECO:0000313" key="7">
    <source>
        <dbReference type="Proteomes" id="UP001454489"/>
    </source>
</evidence>
<reference evidence="6 7" key="1">
    <citation type="submission" date="2024-03" db="EMBL/GenBank/DDBJ databases">
        <title>Human intestinal bacterial collection.</title>
        <authorList>
            <person name="Pauvert C."/>
            <person name="Hitch T.C.A."/>
            <person name="Clavel T."/>
        </authorList>
    </citation>
    <scope>NUCLEOTIDE SEQUENCE [LARGE SCALE GENOMIC DNA]</scope>
    <source>
        <strain evidence="6 7">CLA-AA-H185</strain>
    </source>
</reference>
<dbReference type="Pfam" id="PF22435">
    <property type="entry name" value="MRM3-like_sub_bind"/>
    <property type="match status" value="1"/>
</dbReference>
<proteinExistence type="inferred from homology"/>
<dbReference type="CDD" id="cd18095">
    <property type="entry name" value="SpoU-like_rRNA-MTase"/>
    <property type="match status" value="1"/>
</dbReference>
<dbReference type="Pfam" id="PF00588">
    <property type="entry name" value="SpoU_methylase"/>
    <property type="match status" value="1"/>
</dbReference>
<dbReference type="InterPro" id="IPR029026">
    <property type="entry name" value="tRNA_m1G_MTases_N"/>
</dbReference>
<dbReference type="InterPro" id="IPR029028">
    <property type="entry name" value="Alpha/beta_knot_MTases"/>
</dbReference>
<feature type="domain" description="MRM3-like substrate binding" evidence="5">
    <location>
        <begin position="7"/>
        <end position="100"/>
    </location>
</feature>
<dbReference type="InterPro" id="IPR051259">
    <property type="entry name" value="rRNA_Methyltransferase"/>
</dbReference>
<dbReference type="InterPro" id="IPR029064">
    <property type="entry name" value="Ribosomal_eL30-like_sf"/>
</dbReference>
<dbReference type="InterPro" id="IPR053888">
    <property type="entry name" value="MRM3-like_sub_bind"/>
</dbReference>
<dbReference type="SUPFAM" id="SSF75217">
    <property type="entry name" value="alpha/beta knot"/>
    <property type="match status" value="1"/>
</dbReference>
<evidence type="ECO:0000256" key="3">
    <source>
        <dbReference type="ARBA" id="ARBA00022679"/>
    </source>
</evidence>
<comment type="caution">
    <text evidence="6">The sequence shown here is derived from an EMBL/GenBank/DDBJ whole genome shotgun (WGS) entry which is preliminary data.</text>
</comment>
<dbReference type="PANTHER" id="PTHR43191:SF2">
    <property type="entry name" value="RRNA METHYLTRANSFERASE 3, MITOCHONDRIAL"/>
    <property type="match status" value="1"/>
</dbReference>
<feature type="domain" description="tRNA/rRNA methyltransferase SpoU type" evidence="4">
    <location>
        <begin position="124"/>
        <end position="264"/>
    </location>
</feature>
<evidence type="ECO:0000256" key="1">
    <source>
        <dbReference type="ARBA" id="ARBA00007228"/>
    </source>
</evidence>
<evidence type="ECO:0000259" key="5">
    <source>
        <dbReference type="Pfam" id="PF22435"/>
    </source>
</evidence>
<dbReference type="Gene3D" id="3.40.1280.10">
    <property type="match status" value="1"/>
</dbReference>
<name>A0ABV1HDN9_9FIRM</name>
<dbReference type="GO" id="GO:0032259">
    <property type="term" value="P:methylation"/>
    <property type="evidence" value="ECO:0007669"/>
    <property type="project" value="UniProtKB-KW"/>
</dbReference>
<dbReference type="EMBL" id="JBBMEX010000005">
    <property type="protein sequence ID" value="MEQ2557447.1"/>
    <property type="molecule type" value="Genomic_DNA"/>
</dbReference>
<sequence length="272" mass="30576">MITSTSNAQIKKIIQLNTKGKARRNSRAFVVEGVKMFLEAPLDWIEEVYLAESFLEKYQGSKKEEYKQELLEKLETTGYETVSDQVFRHASDTMTPQGILCIVKMPEYRREDLSGGSDQKKAPLLLVTENVQDPGNLGTMFRTAEGAGVTGILMSRDTVDIFNPKTIRSTMGSIYRMPFLYTEDLKKDISELQKEGVHFYAAHLKGKASYDEADYQKPSAFLIGNEGNGLTTEIADLADVYIRIPMEGKLESLNAAMAAGILMYEANRQRRT</sequence>
<gene>
    <name evidence="6" type="ORF">WMO43_06160</name>
</gene>
<dbReference type="Proteomes" id="UP001454489">
    <property type="component" value="Unassembled WGS sequence"/>
</dbReference>
<dbReference type="SUPFAM" id="SSF55315">
    <property type="entry name" value="L30e-like"/>
    <property type="match status" value="1"/>
</dbReference>
<dbReference type="PANTHER" id="PTHR43191">
    <property type="entry name" value="RRNA METHYLTRANSFERASE 3"/>
    <property type="match status" value="1"/>
</dbReference>
<comment type="similarity">
    <text evidence="1">Belongs to the class IV-like SAM-binding methyltransferase superfamily. RNA methyltransferase TrmH family.</text>
</comment>
<keyword evidence="2 6" id="KW-0489">Methyltransferase</keyword>
<dbReference type="Gene3D" id="3.30.1330.30">
    <property type="match status" value="1"/>
</dbReference>
<organism evidence="6 7">
    <name type="scientific">Maccoyibacter intestinihominis</name>
    <dbReference type="NCBI Taxonomy" id="3133499"/>
    <lineage>
        <taxon>Bacteria</taxon>
        <taxon>Bacillati</taxon>
        <taxon>Bacillota</taxon>
        <taxon>Clostridia</taxon>
        <taxon>Lachnospirales</taxon>
        <taxon>Lachnospiraceae</taxon>
        <taxon>Maccoyibacter</taxon>
    </lineage>
</organism>
<evidence type="ECO:0000256" key="2">
    <source>
        <dbReference type="ARBA" id="ARBA00022603"/>
    </source>
</evidence>
<evidence type="ECO:0000313" key="6">
    <source>
        <dbReference type="EMBL" id="MEQ2557447.1"/>
    </source>
</evidence>
<dbReference type="InterPro" id="IPR001537">
    <property type="entry name" value="SpoU_MeTrfase"/>
</dbReference>
<dbReference type="RefSeq" id="WP_353530624.1">
    <property type="nucleotide sequence ID" value="NZ_JBBMEX010000005.1"/>
</dbReference>
<protein>
    <submittedName>
        <fullName evidence="6">RNA methyltransferase</fullName>
    </submittedName>
</protein>
<evidence type="ECO:0000259" key="4">
    <source>
        <dbReference type="Pfam" id="PF00588"/>
    </source>
</evidence>